<dbReference type="InterPro" id="IPR003439">
    <property type="entry name" value="ABC_transporter-like_ATP-bd"/>
</dbReference>
<dbReference type="PANTHER" id="PTHR19211:SF6">
    <property type="entry name" value="BLL7188 PROTEIN"/>
    <property type="match status" value="1"/>
</dbReference>
<evidence type="ECO:0000256" key="4">
    <source>
        <dbReference type="SAM" id="Coils"/>
    </source>
</evidence>
<dbReference type="PANTHER" id="PTHR19211">
    <property type="entry name" value="ATP-BINDING TRANSPORT PROTEIN-RELATED"/>
    <property type="match status" value="1"/>
</dbReference>
<sequence length="531" mass="60204">MSIILKSLSYIHSDGTTLFQNINISISDGDKVSLVGDNGSGKSTLLRIIAGKQNSTSGDIDISSSSYYVPQYLGQYDDYTVSQVLDVENKLTALRAILNGSNSLSDFESLNDDWEIEERIQSAFEFWNIQNIDLYQQMNSLSGGEKTKILLAGIQIHSPEIILLDEPSNHLDSESRKILYRFIKSSRSTILVVSHDIMLLNMLKHTFVLKRNTIEAYGGNYDFYKLQNEQKIHALQTQLSNAEKALKKARQKACEIAEQRQKSEIKSKKTGQKGGTPRIVANTLKSKAEQSTAKLKSIHSEKLNELSDNLRQLRIQVQNEQTLKINLKETDLHNGKILFDAKKLNFSFTAKKPLWELPLTFQIRSGDRVRIDGNNGSGKSTLIKIITGELSPTSGNLYSASFKYLYIDQEYSMVDFHISVFEQVQKFNERLLQEHELKTILHRYQFSSDTWNRPCSQLSGGEKMKLILCCLNICNNTPDMLILDEPTNNLDIHSLEMLLSSVKEFNGSLLIVSHDQYFIDEIGINKTINLL</sequence>
<evidence type="ECO:0000313" key="7">
    <source>
        <dbReference type="Proteomes" id="UP000184509"/>
    </source>
</evidence>
<gene>
    <name evidence="6" type="ORF">SAMN05444405_107142</name>
</gene>
<feature type="coiled-coil region" evidence="4">
    <location>
        <begin position="225"/>
        <end position="262"/>
    </location>
</feature>
<keyword evidence="3" id="KW-0067">ATP-binding</keyword>
<organism evidence="6 7">
    <name type="scientific">Bacteroides luti</name>
    <dbReference type="NCBI Taxonomy" id="1297750"/>
    <lineage>
        <taxon>Bacteria</taxon>
        <taxon>Pseudomonadati</taxon>
        <taxon>Bacteroidota</taxon>
        <taxon>Bacteroidia</taxon>
        <taxon>Bacteroidales</taxon>
        <taxon>Bacteroidaceae</taxon>
        <taxon>Bacteroides</taxon>
    </lineage>
</organism>
<dbReference type="AlphaFoldDB" id="A0A1M5AZ26"/>
<evidence type="ECO:0000256" key="2">
    <source>
        <dbReference type="ARBA" id="ARBA00022741"/>
    </source>
</evidence>
<dbReference type="InterPro" id="IPR050611">
    <property type="entry name" value="ABCF"/>
</dbReference>
<dbReference type="GO" id="GO:0005524">
    <property type="term" value="F:ATP binding"/>
    <property type="evidence" value="ECO:0007669"/>
    <property type="project" value="UniProtKB-KW"/>
</dbReference>
<protein>
    <submittedName>
        <fullName evidence="6">ATPase components of ABC transporters with duplicated ATPase domains</fullName>
    </submittedName>
</protein>
<dbReference type="Pfam" id="PF00005">
    <property type="entry name" value="ABC_tran"/>
    <property type="match status" value="2"/>
</dbReference>
<dbReference type="Gene3D" id="3.40.50.300">
    <property type="entry name" value="P-loop containing nucleotide triphosphate hydrolases"/>
    <property type="match status" value="2"/>
</dbReference>
<dbReference type="EMBL" id="FQTV01000007">
    <property type="protein sequence ID" value="SHF35488.1"/>
    <property type="molecule type" value="Genomic_DNA"/>
</dbReference>
<feature type="coiled-coil region" evidence="4">
    <location>
        <begin position="296"/>
        <end position="330"/>
    </location>
</feature>
<proteinExistence type="predicted"/>
<dbReference type="FunFam" id="3.40.50.300:FF:001320">
    <property type="entry name" value="Heme ABC transporter ATP-binding protein"/>
    <property type="match status" value="1"/>
</dbReference>
<feature type="domain" description="ABC transporter" evidence="5">
    <location>
        <begin position="341"/>
        <end position="531"/>
    </location>
</feature>
<evidence type="ECO:0000256" key="3">
    <source>
        <dbReference type="ARBA" id="ARBA00022840"/>
    </source>
</evidence>
<dbReference type="SUPFAM" id="SSF52540">
    <property type="entry name" value="P-loop containing nucleoside triphosphate hydrolases"/>
    <property type="match status" value="2"/>
</dbReference>
<dbReference type="SMART" id="SM00382">
    <property type="entry name" value="AAA"/>
    <property type="match status" value="2"/>
</dbReference>
<evidence type="ECO:0000259" key="5">
    <source>
        <dbReference type="PROSITE" id="PS50893"/>
    </source>
</evidence>
<dbReference type="InterPro" id="IPR003593">
    <property type="entry name" value="AAA+_ATPase"/>
</dbReference>
<evidence type="ECO:0000313" key="6">
    <source>
        <dbReference type="EMBL" id="SHF35488.1"/>
    </source>
</evidence>
<keyword evidence="2" id="KW-0547">Nucleotide-binding</keyword>
<dbReference type="OrthoDB" id="1521973at2"/>
<keyword evidence="4" id="KW-0175">Coiled coil</keyword>
<name>A0A1M5AZ26_9BACE</name>
<dbReference type="InterPro" id="IPR027417">
    <property type="entry name" value="P-loop_NTPase"/>
</dbReference>
<accession>A0A1M5AZ26</accession>
<dbReference type="STRING" id="1297750.SAMN05444405_107142"/>
<evidence type="ECO:0000256" key="1">
    <source>
        <dbReference type="ARBA" id="ARBA00022737"/>
    </source>
</evidence>
<reference evidence="7" key="1">
    <citation type="submission" date="2016-11" db="EMBL/GenBank/DDBJ databases">
        <authorList>
            <person name="Varghese N."/>
            <person name="Submissions S."/>
        </authorList>
    </citation>
    <scope>NUCLEOTIDE SEQUENCE [LARGE SCALE GENOMIC DNA]</scope>
    <source>
        <strain evidence="7">DSM 26991</strain>
    </source>
</reference>
<keyword evidence="7" id="KW-1185">Reference proteome</keyword>
<dbReference type="RefSeq" id="WP_073401189.1">
    <property type="nucleotide sequence ID" value="NZ_FQTV01000007.1"/>
</dbReference>
<dbReference type="PROSITE" id="PS50893">
    <property type="entry name" value="ABC_TRANSPORTER_2"/>
    <property type="match status" value="2"/>
</dbReference>
<dbReference type="GO" id="GO:0016887">
    <property type="term" value="F:ATP hydrolysis activity"/>
    <property type="evidence" value="ECO:0007669"/>
    <property type="project" value="InterPro"/>
</dbReference>
<feature type="domain" description="ABC transporter" evidence="5">
    <location>
        <begin position="3"/>
        <end position="236"/>
    </location>
</feature>
<dbReference type="Proteomes" id="UP000184509">
    <property type="component" value="Unassembled WGS sequence"/>
</dbReference>
<keyword evidence="1" id="KW-0677">Repeat</keyword>
<dbReference type="CDD" id="cd03221">
    <property type="entry name" value="ABCF_EF-3"/>
    <property type="match status" value="1"/>
</dbReference>